<evidence type="ECO:0000313" key="3">
    <source>
        <dbReference type="EMBL" id="CAH1155644.1"/>
    </source>
</evidence>
<dbReference type="PANTHER" id="PTHR46664:SF1">
    <property type="entry name" value="ATM INTERACTOR"/>
    <property type="match status" value="1"/>
</dbReference>
<dbReference type="GO" id="GO:0008270">
    <property type="term" value="F:zinc ion binding"/>
    <property type="evidence" value="ECO:0007669"/>
    <property type="project" value="UniProtKB-KW"/>
</dbReference>
<reference evidence="3" key="2">
    <citation type="submission" date="2022-10" db="EMBL/GenBank/DDBJ databases">
        <authorList>
            <consortium name="ENA_rothamsted_submissions"/>
            <consortium name="culmorum"/>
            <person name="King R."/>
        </authorList>
    </citation>
    <scope>NUCLEOTIDE SEQUENCE</scope>
</reference>
<evidence type="ECO:0000313" key="4">
    <source>
        <dbReference type="Proteomes" id="UP001153737"/>
    </source>
</evidence>
<accession>A0A9P0DID2</accession>
<keyword evidence="1" id="KW-0479">Metal-binding</keyword>
<evidence type="ECO:0000259" key="2">
    <source>
        <dbReference type="PROSITE" id="PS50157"/>
    </source>
</evidence>
<name>A0A9P0DID2_PHACE</name>
<protein>
    <recommendedName>
        <fullName evidence="2">C2H2-type domain-containing protein</fullName>
    </recommendedName>
</protein>
<dbReference type="AlphaFoldDB" id="A0A9P0DID2"/>
<dbReference type="SMART" id="SM00355">
    <property type="entry name" value="ZnF_C2H2"/>
    <property type="match status" value="4"/>
</dbReference>
<dbReference type="GO" id="GO:0005634">
    <property type="term" value="C:nucleus"/>
    <property type="evidence" value="ECO:0007669"/>
    <property type="project" value="TreeGrafter"/>
</dbReference>
<dbReference type="PROSITE" id="PS50157">
    <property type="entry name" value="ZINC_FINGER_C2H2_2"/>
    <property type="match status" value="1"/>
</dbReference>
<keyword evidence="1" id="KW-0863">Zinc-finger</keyword>
<keyword evidence="1" id="KW-0862">Zinc</keyword>
<dbReference type="GO" id="GO:0000981">
    <property type="term" value="F:DNA-binding transcription factor activity, RNA polymerase II-specific"/>
    <property type="evidence" value="ECO:0007669"/>
    <property type="project" value="TreeGrafter"/>
</dbReference>
<dbReference type="Proteomes" id="UP001153737">
    <property type="component" value="Chromosome 2"/>
</dbReference>
<sequence>MPNNIPQLKKMASVNSSMEEQILMIYPTAEECKLNNMVKCTQESCQSIFSSESNLNLHLSKTHKISNAMQQPRAKQYYCPELDCVYHTRTHFKSMKCLRQHYLKKHSSKHFVCTSCSKGFPCQNHLSSHQEYCGIDFTCSDCDASYPCYETLKTHGRRKKHKVLSKTEFKHNLLVSKTDSKLFTNKNCLILPKSNVNLIIIPNMDRTVLHQESQTIDEKPDLRSKMTQISRSLASLTSQQTQTGNKNVKLTVETQTIGDFIHINQKNPSHLFGLLDQKSSITQTDVIESKNSSCNTSFNMEDFEFAKETEMSNSGTQTQNNIFSTSTMTHDSIYTDTSDLLTDTLDENICSFEFDNCHMETQTDFMFEEDMFNCDYMSNTYTQTCEDILGVFGFNDIQTQTVFEDMLRSVESQTMMSQRKQNNGEIKYVANMETQTDTEFREMLEVINS</sequence>
<organism evidence="3 4">
    <name type="scientific">Phaedon cochleariae</name>
    <name type="common">Mustard beetle</name>
    <dbReference type="NCBI Taxonomy" id="80249"/>
    <lineage>
        <taxon>Eukaryota</taxon>
        <taxon>Metazoa</taxon>
        <taxon>Ecdysozoa</taxon>
        <taxon>Arthropoda</taxon>
        <taxon>Hexapoda</taxon>
        <taxon>Insecta</taxon>
        <taxon>Pterygota</taxon>
        <taxon>Neoptera</taxon>
        <taxon>Endopterygota</taxon>
        <taxon>Coleoptera</taxon>
        <taxon>Polyphaga</taxon>
        <taxon>Cucujiformia</taxon>
        <taxon>Chrysomeloidea</taxon>
        <taxon>Chrysomelidae</taxon>
        <taxon>Chrysomelinae</taxon>
        <taxon>Chrysomelini</taxon>
        <taxon>Phaedon</taxon>
    </lineage>
</organism>
<proteinExistence type="predicted"/>
<dbReference type="InterPro" id="IPR055303">
    <property type="entry name" value="ATMIN"/>
</dbReference>
<dbReference type="InterPro" id="IPR013087">
    <property type="entry name" value="Znf_C2H2_type"/>
</dbReference>
<evidence type="ECO:0000256" key="1">
    <source>
        <dbReference type="PROSITE-ProRule" id="PRU00042"/>
    </source>
</evidence>
<keyword evidence="4" id="KW-1185">Reference proteome</keyword>
<reference evidence="3" key="1">
    <citation type="submission" date="2022-01" db="EMBL/GenBank/DDBJ databases">
        <authorList>
            <person name="King R."/>
        </authorList>
    </citation>
    <scope>NUCLEOTIDE SEQUENCE</scope>
</reference>
<feature type="domain" description="C2H2-type" evidence="2">
    <location>
        <begin position="111"/>
        <end position="130"/>
    </location>
</feature>
<dbReference type="GO" id="GO:0045944">
    <property type="term" value="P:positive regulation of transcription by RNA polymerase II"/>
    <property type="evidence" value="ECO:0007669"/>
    <property type="project" value="InterPro"/>
</dbReference>
<dbReference type="PANTHER" id="PTHR46664">
    <property type="entry name" value="ATM INTERACTOR"/>
    <property type="match status" value="1"/>
</dbReference>
<dbReference type="EMBL" id="OU896708">
    <property type="protein sequence ID" value="CAH1155644.1"/>
    <property type="molecule type" value="Genomic_DNA"/>
</dbReference>
<gene>
    <name evidence="3" type="ORF">PHAECO_LOCUS6184</name>
</gene>
<dbReference type="GO" id="GO:0000976">
    <property type="term" value="F:transcription cis-regulatory region binding"/>
    <property type="evidence" value="ECO:0007669"/>
    <property type="project" value="InterPro"/>
</dbReference>
<dbReference type="PROSITE" id="PS00028">
    <property type="entry name" value="ZINC_FINGER_C2H2_1"/>
    <property type="match status" value="2"/>
</dbReference>
<dbReference type="Gene3D" id="3.30.160.60">
    <property type="entry name" value="Classic Zinc Finger"/>
    <property type="match status" value="1"/>
</dbReference>